<dbReference type="GO" id="GO:0046685">
    <property type="term" value="P:response to arsenic-containing substance"/>
    <property type="evidence" value="ECO:0007669"/>
    <property type="project" value="UniProtKB-KW"/>
</dbReference>
<comment type="caution">
    <text evidence="8">The sequence shown here is derived from an EMBL/GenBank/DDBJ whole genome shotgun (WGS) entry which is preliminary data.</text>
</comment>
<keyword evidence="2" id="KW-0059">Arsenical resistance</keyword>
<keyword evidence="9" id="KW-1185">Reference proteome</keyword>
<evidence type="ECO:0000256" key="2">
    <source>
        <dbReference type="ARBA" id="ARBA00022849"/>
    </source>
</evidence>
<comment type="catalytic activity">
    <reaction evidence="7">
        <text>[glutaredoxin]-dithiol + arsenate + glutathione + H(+) = glutathionyl-S-S-[glutaredoxin] + arsenite + H2O</text>
        <dbReference type="Rhea" id="RHEA:22016"/>
        <dbReference type="Rhea" id="RHEA-COMP:10729"/>
        <dbReference type="Rhea" id="RHEA-COMP:17668"/>
        <dbReference type="ChEBI" id="CHEBI:15377"/>
        <dbReference type="ChEBI" id="CHEBI:15378"/>
        <dbReference type="ChEBI" id="CHEBI:29242"/>
        <dbReference type="ChEBI" id="CHEBI:29950"/>
        <dbReference type="ChEBI" id="CHEBI:48597"/>
        <dbReference type="ChEBI" id="CHEBI:57925"/>
        <dbReference type="ChEBI" id="CHEBI:146199"/>
        <dbReference type="EC" id="1.20.4.1"/>
    </reaction>
</comment>
<dbReference type="EMBL" id="PDVP01000005">
    <property type="protein sequence ID" value="PHP67169.1"/>
    <property type="molecule type" value="Genomic_DNA"/>
</dbReference>
<name>A0A2G1QNW1_9HYPH</name>
<evidence type="ECO:0000313" key="8">
    <source>
        <dbReference type="EMBL" id="PHP67169.1"/>
    </source>
</evidence>
<evidence type="ECO:0000256" key="1">
    <source>
        <dbReference type="ARBA" id="ARBA00007198"/>
    </source>
</evidence>
<dbReference type="InterPro" id="IPR006659">
    <property type="entry name" value="Arsenate_reductase"/>
</dbReference>
<evidence type="ECO:0000256" key="3">
    <source>
        <dbReference type="ARBA" id="ARBA00023002"/>
    </source>
</evidence>
<evidence type="ECO:0000313" key="9">
    <source>
        <dbReference type="Proteomes" id="UP000221168"/>
    </source>
</evidence>
<sequence>MDVTIYHNPRCSKSRQALALLQEKGLTPRVVEYLKTPPTRDELAAIIKATGEPVRALLRRQGSPYDDLGLGDDTWSDDQILDFMAEHPALLNRPVVVTAKGARLGRPTERILEIL</sequence>
<dbReference type="GO" id="GO:0008794">
    <property type="term" value="F:arsenate reductase (glutaredoxin) activity"/>
    <property type="evidence" value="ECO:0007669"/>
    <property type="project" value="UniProtKB-UniRule"/>
</dbReference>
<comment type="similarity">
    <text evidence="1 6 7">Belongs to the ArsC family.</text>
</comment>
<dbReference type="PANTHER" id="PTHR30041">
    <property type="entry name" value="ARSENATE REDUCTASE"/>
    <property type="match status" value="1"/>
</dbReference>
<dbReference type="NCBIfam" id="TIGR00014">
    <property type="entry name" value="arsC"/>
    <property type="match status" value="1"/>
</dbReference>
<evidence type="ECO:0000256" key="5">
    <source>
        <dbReference type="ARBA" id="ARBA00039879"/>
    </source>
</evidence>
<evidence type="ECO:0000256" key="4">
    <source>
        <dbReference type="ARBA" id="ARBA00038969"/>
    </source>
</evidence>
<proteinExistence type="inferred from homology"/>
<dbReference type="AlphaFoldDB" id="A0A2G1QNW1"/>
<dbReference type="EC" id="1.20.4.1" evidence="4 7"/>
<reference evidence="8 9" key="1">
    <citation type="submission" date="2017-10" db="EMBL/GenBank/DDBJ databases">
        <title>Sedimentibacterium mangrovi gen. nov., sp. nov., a novel member of family Phyllobacteriacea isolated from mangrove sediment.</title>
        <authorList>
            <person name="Liao H."/>
            <person name="Tian Y."/>
        </authorList>
    </citation>
    <scope>NUCLEOTIDE SEQUENCE [LARGE SCALE GENOMIC DNA]</scope>
    <source>
        <strain evidence="8 9">X9-2-2</strain>
    </source>
</reference>
<dbReference type="Gene3D" id="3.40.30.10">
    <property type="entry name" value="Glutaredoxin"/>
    <property type="match status" value="1"/>
</dbReference>
<dbReference type="Proteomes" id="UP000221168">
    <property type="component" value="Unassembled WGS sequence"/>
</dbReference>
<protein>
    <recommendedName>
        <fullName evidence="5 7">Arsenate reductase</fullName>
        <ecNumber evidence="4 7">1.20.4.1</ecNumber>
    </recommendedName>
</protein>
<dbReference type="InterPro" id="IPR036249">
    <property type="entry name" value="Thioredoxin-like_sf"/>
</dbReference>
<evidence type="ECO:0000256" key="7">
    <source>
        <dbReference type="RuleBase" id="RU362029"/>
    </source>
</evidence>
<dbReference type="PROSITE" id="PS51353">
    <property type="entry name" value="ARSC"/>
    <property type="match status" value="1"/>
</dbReference>
<keyword evidence="3 7" id="KW-0560">Oxidoreductase</keyword>
<dbReference type="CDD" id="cd03034">
    <property type="entry name" value="ArsC_ArsC"/>
    <property type="match status" value="1"/>
</dbReference>
<gene>
    <name evidence="8" type="primary">arsC</name>
    <name evidence="8" type="ORF">CSC94_11120</name>
</gene>
<evidence type="ECO:0000256" key="6">
    <source>
        <dbReference type="PROSITE-ProRule" id="PRU01282"/>
    </source>
</evidence>
<dbReference type="InterPro" id="IPR006660">
    <property type="entry name" value="Arsenate_reductase-like"/>
</dbReference>
<dbReference type="OrthoDB" id="9790554at2"/>
<accession>A0A2G1QNW1</accession>
<organism evidence="8 9">
    <name type="scientific">Zhengella mangrovi</name>
    <dbReference type="NCBI Taxonomy" id="1982044"/>
    <lineage>
        <taxon>Bacteria</taxon>
        <taxon>Pseudomonadati</taxon>
        <taxon>Pseudomonadota</taxon>
        <taxon>Alphaproteobacteria</taxon>
        <taxon>Hyphomicrobiales</taxon>
        <taxon>Notoacmeibacteraceae</taxon>
        <taxon>Zhengella</taxon>
    </lineage>
</organism>
<dbReference type="PANTHER" id="PTHR30041:SF5">
    <property type="entry name" value="ARSENATE REDUCTASE-RELATED"/>
    <property type="match status" value="1"/>
</dbReference>
<dbReference type="SUPFAM" id="SSF52833">
    <property type="entry name" value="Thioredoxin-like"/>
    <property type="match status" value="1"/>
</dbReference>
<dbReference type="Pfam" id="PF03960">
    <property type="entry name" value="ArsC"/>
    <property type="match status" value="1"/>
</dbReference>